<dbReference type="GO" id="GO:0007156">
    <property type="term" value="P:homophilic cell adhesion via plasma membrane adhesion molecules"/>
    <property type="evidence" value="ECO:0007669"/>
    <property type="project" value="InterPro"/>
</dbReference>
<sequence length="442" mass="47947">MLQGFKCEAFCSSPCPSRPGSDWYLVRVELIVTDVNDNAPEWTMVPFPYLAVVSPEAPPGSLVYKLHAHDGDEGGNGEVEYFLSDGWAAAAPATVSVVAGARPPQFSNSSFTISIPESTPEGQPFLVAPAMSFQKHPLSYSLLINPSSLFSIQPETGQVSLTRAVDFESDQHRYLLLVRASESQDALSSAAEVRVIITDENDCVPEFLQSIYSKDGVAETVTTATSLLQVSASDCDSDLNAELTYHTLSPDFSVSAHGTIFPARPLDYERPNHLYEFVVMAVDKGEVPRTGTTTVRVRMSNVNDEAPEFSQHIYRTFVSEDAGPNTLVATVLAKDPDGDGITYKIASGNEEGNFVIDSQKGLIRLRSSPPPRLQGLEYVLNVTATDDNASGGPHPLSSVARVIVGVDDVNNNKPVFEKCQEYRERSSVLENQPPGTSVLQVQ</sequence>
<evidence type="ECO:0000259" key="9">
    <source>
        <dbReference type="PROSITE" id="PS50268"/>
    </source>
</evidence>
<dbReference type="AlphaFoldDB" id="A0A9D3MI94"/>
<dbReference type="PRINTS" id="PR00205">
    <property type="entry name" value="CADHERIN"/>
</dbReference>
<evidence type="ECO:0000256" key="7">
    <source>
        <dbReference type="ARBA" id="ARBA00023136"/>
    </source>
</evidence>
<keyword evidence="7" id="KW-0472">Membrane</keyword>
<proteinExistence type="predicted"/>
<evidence type="ECO:0000313" key="11">
    <source>
        <dbReference type="Proteomes" id="UP001044222"/>
    </source>
</evidence>
<dbReference type="Gene3D" id="2.60.40.60">
    <property type="entry name" value="Cadherins"/>
    <property type="match status" value="4"/>
</dbReference>
<comment type="subcellular location">
    <subcellularLocation>
        <location evidence="1">Membrane</location>
    </subcellularLocation>
</comment>
<dbReference type="InterPro" id="IPR015919">
    <property type="entry name" value="Cadherin-like_sf"/>
</dbReference>
<evidence type="ECO:0000256" key="3">
    <source>
        <dbReference type="ARBA" id="ARBA00022737"/>
    </source>
</evidence>
<dbReference type="FunFam" id="2.60.40.60:FF:000232">
    <property type="entry name" value="Neural-cadherin"/>
    <property type="match status" value="1"/>
</dbReference>
<dbReference type="PROSITE" id="PS50268">
    <property type="entry name" value="CADHERIN_2"/>
    <property type="match status" value="3"/>
</dbReference>
<dbReference type="CDD" id="cd11304">
    <property type="entry name" value="Cadherin_repeat"/>
    <property type="match status" value="3"/>
</dbReference>
<dbReference type="FunFam" id="2.60.40.60:FF:000157">
    <property type="entry name" value="Neural-cadherin"/>
    <property type="match status" value="1"/>
</dbReference>
<dbReference type="InterPro" id="IPR050971">
    <property type="entry name" value="Cadherin-domain_protein"/>
</dbReference>
<evidence type="ECO:0000256" key="5">
    <source>
        <dbReference type="ARBA" id="ARBA00022889"/>
    </source>
</evidence>
<name>A0A9D3MI94_ANGAN</name>
<keyword evidence="5" id="KW-0130">Cell adhesion</keyword>
<keyword evidence="6" id="KW-1133">Transmembrane helix</keyword>
<evidence type="ECO:0000256" key="2">
    <source>
        <dbReference type="ARBA" id="ARBA00022692"/>
    </source>
</evidence>
<dbReference type="EMBL" id="JAFIRN010000005">
    <property type="protein sequence ID" value="KAG5849365.1"/>
    <property type="molecule type" value="Genomic_DNA"/>
</dbReference>
<reference evidence="10" key="1">
    <citation type="submission" date="2021-01" db="EMBL/GenBank/DDBJ databases">
        <title>A chromosome-scale assembly of European eel, Anguilla anguilla.</title>
        <authorList>
            <person name="Henkel C."/>
            <person name="Jong-Raadsen S.A."/>
            <person name="Dufour S."/>
            <person name="Weltzien F.-A."/>
            <person name="Palstra A.P."/>
            <person name="Pelster B."/>
            <person name="Spaink H.P."/>
            <person name="Van Den Thillart G.E."/>
            <person name="Jansen H."/>
            <person name="Zahm M."/>
            <person name="Klopp C."/>
            <person name="Cedric C."/>
            <person name="Louis A."/>
            <person name="Berthelot C."/>
            <person name="Parey E."/>
            <person name="Roest Crollius H."/>
            <person name="Montfort J."/>
            <person name="Robinson-Rechavi M."/>
            <person name="Bucao C."/>
            <person name="Bouchez O."/>
            <person name="Gislard M."/>
            <person name="Lluch J."/>
            <person name="Milhes M."/>
            <person name="Lampietro C."/>
            <person name="Lopez Roques C."/>
            <person name="Donnadieu C."/>
            <person name="Braasch I."/>
            <person name="Desvignes T."/>
            <person name="Postlethwait J."/>
            <person name="Bobe J."/>
            <person name="Guiguen Y."/>
            <person name="Dirks R."/>
        </authorList>
    </citation>
    <scope>NUCLEOTIDE SEQUENCE</scope>
    <source>
        <strain evidence="10">Tag_6206</strain>
        <tissue evidence="10">Liver</tissue>
    </source>
</reference>
<evidence type="ECO:0000256" key="1">
    <source>
        <dbReference type="ARBA" id="ARBA00004370"/>
    </source>
</evidence>
<dbReference type="PANTHER" id="PTHR24025">
    <property type="entry name" value="DESMOGLEIN FAMILY MEMBER"/>
    <property type="match status" value="1"/>
</dbReference>
<dbReference type="GO" id="GO:0009653">
    <property type="term" value="P:anatomical structure morphogenesis"/>
    <property type="evidence" value="ECO:0007669"/>
    <property type="project" value="UniProtKB-ARBA"/>
</dbReference>
<keyword evidence="11" id="KW-1185">Reference proteome</keyword>
<dbReference type="GO" id="GO:0005886">
    <property type="term" value="C:plasma membrane"/>
    <property type="evidence" value="ECO:0007669"/>
    <property type="project" value="InterPro"/>
</dbReference>
<organism evidence="10 11">
    <name type="scientific">Anguilla anguilla</name>
    <name type="common">European freshwater eel</name>
    <name type="synonym">Muraena anguilla</name>
    <dbReference type="NCBI Taxonomy" id="7936"/>
    <lineage>
        <taxon>Eukaryota</taxon>
        <taxon>Metazoa</taxon>
        <taxon>Chordata</taxon>
        <taxon>Craniata</taxon>
        <taxon>Vertebrata</taxon>
        <taxon>Euteleostomi</taxon>
        <taxon>Actinopterygii</taxon>
        <taxon>Neopterygii</taxon>
        <taxon>Teleostei</taxon>
        <taxon>Anguilliformes</taxon>
        <taxon>Anguillidae</taxon>
        <taxon>Anguilla</taxon>
    </lineage>
</organism>
<dbReference type="InterPro" id="IPR020894">
    <property type="entry name" value="Cadherin_CS"/>
</dbReference>
<dbReference type="PANTHER" id="PTHR24025:SF31">
    <property type="entry name" value="NEURAL-CADHERIN"/>
    <property type="match status" value="1"/>
</dbReference>
<dbReference type="SMART" id="SM00112">
    <property type="entry name" value="CA"/>
    <property type="match status" value="3"/>
</dbReference>
<evidence type="ECO:0000256" key="8">
    <source>
        <dbReference type="PROSITE-ProRule" id="PRU00043"/>
    </source>
</evidence>
<evidence type="ECO:0000256" key="6">
    <source>
        <dbReference type="ARBA" id="ARBA00022989"/>
    </source>
</evidence>
<keyword evidence="2" id="KW-0812">Transmembrane</keyword>
<dbReference type="PROSITE" id="PS00232">
    <property type="entry name" value="CADHERIN_1"/>
    <property type="match status" value="1"/>
</dbReference>
<evidence type="ECO:0000313" key="10">
    <source>
        <dbReference type="EMBL" id="KAG5849365.1"/>
    </source>
</evidence>
<gene>
    <name evidence="10" type="ORF">ANANG_G00109560</name>
</gene>
<protein>
    <recommendedName>
        <fullName evidence="9">Cadherin domain-containing protein</fullName>
    </recommendedName>
</protein>
<dbReference type="GO" id="GO:0005911">
    <property type="term" value="C:cell-cell junction"/>
    <property type="evidence" value="ECO:0007669"/>
    <property type="project" value="TreeGrafter"/>
</dbReference>
<feature type="domain" description="Cadherin" evidence="9">
    <location>
        <begin position="45"/>
        <end position="207"/>
    </location>
</feature>
<feature type="domain" description="Cadherin" evidence="9">
    <location>
        <begin position="217"/>
        <end position="309"/>
    </location>
</feature>
<accession>A0A9D3MI94</accession>
<keyword evidence="3" id="KW-0677">Repeat</keyword>
<comment type="caution">
    <text evidence="10">The sequence shown here is derived from an EMBL/GenBank/DDBJ whole genome shotgun (WGS) entry which is preliminary data.</text>
</comment>
<dbReference type="Proteomes" id="UP001044222">
    <property type="component" value="Unassembled WGS sequence"/>
</dbReference>
<evidence type="ECO:0000256" key="4">
    <source>
        <dbReference type="ARBA" id="ARBA00022837"/>
    </source>
</evidence>
<dbReference type="GO" id="GO:0005509">
    <property type="term" value="F:calcium ion binding"/>
    <property type="evidence" value="ECO:0007669"/>
    <property type="project" value="UniProtKB-UniRule"/>
</dbReference>
<keyword evidence="4 8" id="KW-0106">Calcium</keyword>
<dbReference type="InterPro" id="IPR002126">
    <property type="entry name" value="Cadherin-like_dom"/>
</dbReference>
<dbReference type="Pfam" id="PF00028">
    <property type="entry name" value="Cadherin"/>
    <property type="match status" value="3"/>
</dbReference>
<dbReference type="SUPFAM" id="SSF49313">
    <property type="entry name" value="Cadherin-like"/>
    <property type="match status" value="4"/>
</dbReference>
<feature type="domain" description="Cadherin" evidence="9">
    <location>
        <begin position="310"/>
        <end position="416"/>
    </location>
</feature>
<dbReference type="FunFam" id="2.60.40.60:FF:000234">
    <property type="entry name" value="Si:dkey-22o22.2"/>
    <property type="match status" value="1"/>
</dbReference>